<dbReference type="RefSeq" id="WP_090550552.1">
    <property type="nucleotide sequence ID" value="NZ_FNFP01000001.1"/>
</dbReference>
<dbReference type="InterPro" id="IPR014710">
    <property type="entry name" value="RmlC-like_jellyroll"/>
</dbReference>
<dbReference type="Gene3D" id="2.60.120.10">
    <property type="entry name" value="Jelly Rolls"/>
    <property type="match status" value="1"/>
</dbReference>
<dbReference type="STRING" id="393762.SAMN05660472_00794"/>
<name>A0A1G8ZAN6_9FIRM</name>
<reference evidence="1 2" key="1">
    <citation type="submission" date="2016-10" db="EMBL/GenBank/DDBJ databases">
        <authorList>
            <person name="de Groot N.N."/>
        </authorList>
    </citation>
    <scope>NUCLEOTIDE SEQUENCE [LARGE SCALE GENOMIC DNA]</scope>
    <source>
        <strain evidence="1 2">DSM 18346</strain>
    </source>
</reference>
<evidence type="ECO:0000313" key="1">
    <source>
        <dbReference type="EMBL" id="SDK12142.1"/>
    </source>
</evidence>
<accession>A0A1G8ZAN6</accession>
<dbReference type="EMBL" id="FNFP01000001">
    <property type="protein sequence ID" value="SDK12142.1"/>
    <property type="molecule type" value="Genomic_DNA"/>
</dbReference>
<dbReference type="PANTHER" id="PTHR37943:SF1">
    <property type="entry name" value="PROTEIN VES"/>
    <property type="match status" value="1"/>
</dbReference>
<keyword evidence="2" id="KW-1185">Reference proteome</keyword>
<sequence length="107" mass="12367">MNMTYEIELIKKHQLQTNRWSGGTTTQLAIYPKDAIYSNEGNFTWRLSSARVEVEESVFTPLPNIQRVLMIIEGELLLQHQGHHKSILKPFDQDRFSGSWTTKSVGF</sequence>
<protein>
    <submittedName>
        <fullName evidence="1">HutD protein</fullName>
    </submittedName>
</protein>
<organism evidence="1 2">
    <name type="scientific">Natronincola ferrireducens</name>
    <dbReference type="NCBI Taxonomy" id="393762"/>
    <lineage>
        <taxon>Bacteria</taxon>
        <taxon>Bacillati</taxon>
        <taxon>Bacillota</taxon>
        <taxon>Clostridia</taxon>
        <taxon>Peptostreptococcales</taxon>
        <taxon>Natronincolaceae</taxon>
        <taxon>Natronincola</taxon>
    </lineage>
</organism>
<gene>
    <name evidence="1" type="ORF">SAMN05660472_00794</name>
</gene>
<evidence type="ECO:0000313" key="2">
    <source>
        <dbReference type="Proteomes" id="UP000198718"/>
    </source>
</evidence>
<dbReference type="InterPro" id="IPR010282">
    <property type="entry name" value="Uncharacterised_HutD/Ves"/>
</dbReference>
<dbReference type="PANTHER" id="PTHR37943">
    <property type="entry name" value="PROTEIN VES"/>
    <property type="match status" value="1"/>
</dbReference>
<dbReference type="InterPro" id="IPR011051">
    <property type="entry name" value="RmlC_Cupin_sf"/>
</dbReference>
<dbReference type="OrthoDB" id="9786443at2"/>
<dbReference type="Proteomes" id="UP000198718">
    <property type="component" value="Unassembled WGS sequence"/>
</dbReference>
<dbReference type="AlphaFoldDB" id="A0A1G8ZAN6"/>
<dbReference type="SUPFAM" id="SSF51182">
    <property type="entry name" value="RmlC-like cupins"/>
    <property type="match status" value="1"/>
</dbReference>
<dbReference type="Pfam" id="PF05962">
    <property type="entry name" value="HutD"/>
    <property type="match status" value="1"/>
</dbReference>
<proteinExistence type="predicted"/>